<sequence length="75" mass="7996">MSPRLEGLLLPSIADVSVLSLDVSHEAIRIDLCSTAGGGMPGLRERVDPGAQLLPAVSCGRTEWRTEVPPRCGER</sequence>
<dbReference type="Proteomes" id="UP001500124">
    <property type="component" value="Unassembled WGS sequence"/>
</dbReference>
<organism evidence="1 2">
    <name type="scientific">Streptomyces similanensis</name>
    <dbReference type="NCBI Taxonomy" id="1274988"/>
    <lineage>
        <taxon>Bacteria</taxon>
        <taxon>Bacillati</taxon>
        <taxon>Actinomycetota</taxon>
        <taxon>Actinomycetes</taxon>
        <taxon>Kitasatosporales</taxon>
        <taxon>Streptomycetaceae</taxon>
        <taxon>Streptomyces</taxon>
    </lineage>
</organism>
<name>A0ABP9KPV5_9ACTN</name>
<accession>A0ABP9KPV5</accession>
<comment type="caution">
    <text evidence="1">The sequence shown here is derived from an EMBL/GenBank/DDBJ whole genome shotgun (WGS) entry which is preliminary data.</text>
</comment>
<reference evidence="2" key="1">
    <citation type="journal article" date="2019" name="Int. J. Syst. Evol. Microbiol.">
        <title>The Global Catalogue of Microorganisms (GCM) 10K type strain sequencing project: providing services to taxonomists for standard genome sequencing and annotation.</title>
        <authorList>
            <consortium name="The Broad Institute Genomics Platform"/>
            <consortium name="The Broad Institute Genome Sequencing Center for Infectious Disease"/>
            <person name="Wu L."/>
            <person name="Ma J."/>
        </authorList>
    </citation>
    <scope>NUCLEOTIDE SEQUENCE [LARGE SCALE GENOMIC DNA]</scope>
    <source>
        <strain evidence="2">JCM 18410</strain>
    </source>
</reference>
<protein>
    <submittedName>
        <fullName evidence="1">Uncharacterized protein</fullName>
    </submittedName>
</protein>
<dbReference type="EMBL" id="BAABKC010000050">
    <property type="protein sequence ID" value="GAA5060461.1"/>
    <property type="molecule type" value="Genomic_DNA"/>
</dbReference>
<evidence type="ECO:0000313" key="2">
    <source>
        <dbReference type="Proteomes" id="UP001500124"/>
    </source>
</evidence>
<gene>
    <name evidence="1" type="ORF">GCM10023336_37180</name>
</gene>
<evidence type="ECO:0000313" key="1">
    <source>
        <dbReference type="EMBL" id="GAA5060461.1"/>
    </source>
</evidence>
<keyword evidence="2" id="KW-1185">Reference proteome</keyword>
<proteinExistence type="predicted"/>